<dbReference type="InterPro" id="IPR011009">
    <property type="entry name" value="Kinase-like_dom_sf"/>
</dbReference>
<dbReference type="InterPro" id="IPR017441">
    <property type="entry name" value="Protein_kinase_ATP_BS"/>
</dbReference>
<evidence type="ECO:0000256" key="6">
    <source>
        <dbReference type="ARBA" id="ARBA00022840"/>
    </source>
</evidence>
<dbReference type="GO" id="GO:0005524">
    <property type="term" value="F:ATP binding"/>
    <property type="evidence" value="ECO:0007669"/>
    <property type="project" value="UniProtKB-UniRule"/>
</dbReference>
<dbReference type="PANTHER" id="PTHR24343">
    <property type="entry name" value="SERINE/THREONINE KINASE"/>
    <property type="match status" value="1"/>
</dbReference>
<feature type="domain" description="Protein kinase" evidence="12">
    <location>
        <begin position="4"/>
        <end position="229"/>
    </location>
</feature>
<dbReference type="InterPro" id="IPR008271">
    <property type="entry name" value="Ser/Thr_kinase_AS"/>
</dbReference>
<dbReference type="FunFam" id="1.10.510.10:FF:000132">
    <property type="entry name" value="Serine/threonine-protein kinase SRK2A"/>
    <property type="match status" value="1"/>
</dbReference>
<dbReference type="Gene3D" id="3.30.200.20">
    <property type="entry name" value="Phosphorylase Kinase, domain 1"/>
    <property type="match status" value="1"/>
</dbReference>
<evidence type="ECO:0000256" key="2">
    <source>
        <dbReference type="ARBA" id="ARBA00022527"/>
    </source>
</evidence>
<evidence type="ECO:0000256" key="9">
    <source>
        <dbReference type="PROSITE-ProRule" id="PRU10141"/>
    </source>
</evidence>
<proteinExistence type="inferred from homology"/>
<evidence type="ECO:0000256" key="10">
    <source>
        <dbReference type="RuleBase" id="RU000304"/>
    </source>
</evidence>
<accession>A0A833VV89</accession>
<dbReference type="PROSITE" id="PS50011">
    <property type="entry name" value="PROTEIN_KINASE_DOM"/>
    <property type="match status" value="1"/>
</dbReference>
<evidence type="ECO:0000256" key="1">
    <source>
        <dbReference type="ARBA" id="ARBA00012513"/>
    </source>
</evidence>
<organism evidence="13 14">
    <name type="scientific">Carex littledalei</name>
    <dbReference type="NCBI Taxonomy" id="544730"/>
    <lineage>
        <taxon>Eukaryota</taxon>
        <taxon>Viridiplantae</taxon>
        <taxon>Streptophyta</taxon>
        <taxon>Embryophyta</taxon>
        <taxon>Tracheophyta</taxon>
        <taxon>Spermatophyta</taxon>
        <taxon>Magnoliopsida</taxon>
        <taxon>Liliopsida</taxon>
        <taxon>Poales</taxon>
        <taxon>Cyperaceae</taxon>
        <taxon>Cyperoideae</taxon>
        <taxon>Cariceae</taxon>
        <taxon>Carex</taxon>
        <taxon>Carex subgen. Euthyceras</taxon>
    </lineage>
</organism>
<protein>
    <recommendedName>
        <fullName evidence="1">non-specific serine/threonine protein kinase</fullName>
        <ecNumber evidence="1">2.7.11.1</ecNumber>
    </recommendedName>
</protein>
<sequence length="328" mass="37724">MEKYEPVREIGSGNFGVARLMSNKQTRELVAMKFIDRGHRIDENVLREIINHRSLQHPNIIRFKEARYFFQQLICGVSYCHFMNICHRDLKLENTLLDGSPAPRLKICDFGYSKSSVLHSRPRSVVGTPAYIAPEVLSPRGYEGYEGKAADVWSCGVTLYVMLVGAYPFEDPRDPRNFGKTISRIMSARYKIPERVHISDHCRNLISRIFVPNPGRRITMNEIKSHPWFLKSLPRELKEPAQAAFYRTNNSQAPAFSVQSRDEICRIVQEAQTIPKVQSIPGYGWGFNDSDDDGEEQEEEQEEEEDVYDRTVRQVHASGEFDIGTLHI</sequence>
<gene>
    <name evidence="13" type="ORF">FCM35_KLT19274</name>
</gene>
<dbReference type="EC" id="2.7.11.1" evidence="1"/>
<comment type="catalytic activity">
    <reaction evidence="7">
        <text>L-threonyl-[protein] + ATP = O-phospho-L-threonyl-[protein] + ADP + H(+)</text>
        <dbReference type="Rhea" id="RHEA:46608"/>
        <dbReference type="Rhea" id="RHEA-COMP:11060"/>
        <dbReference type="Rhea" id="RHEA-COMP:11605"/>
        <dbReference type="ChEBI" id="CHEBI:15378"/>
        <dbReference type="ChEBI" id="CHEBI:30013"/>
        <dbReference type="ChEBI" id="CHEBI:30616"/>
        <dbReference type="ChEBI" id="CHEBI:61977"/>
        <dbReference type="ChEBI" id="CHEBI:456216"/>
        <dbReference type="EC" id="2.7.11.1"/>
    </reaction>
</comment>
<keyword evidence="5 13" id="KW-0418">Kinase</keyword>
<evidence type="ECO:0000256" key="8">
    <source>
        <dbReference type="ARBA" id="ARBA00048679"/>
    </source>
</evidence>
<feature type="binding site" evidence="9">
    <location>
        <position position="33"/>
    </location>
    <ligand>
        <name>ATP</name>
        <dbReference type="ChEBI" id="CHEBI:30616"/>
    </ligand>
</feature>
<dbReference type="SUPFAM" id="SSF56112">
    <property type="entry name" value="Protein kinase-like (PK-like)"/>
    <property type="match status" value="1"/>
</dbReference>
<dbReference type="PANTHER" id="PTHR24343:SF376">
    <property type="entry name" value="SERINE_THREONINE-PROTEIN KINASE SRK2A-RELATED"/>
    <property type="match status" value="1"/>
</dbReference>
<comment type="catalytic activity">
    <reaction evidence="8">
        <text>L-seryl-[protein] + ATP = O-phospho-L-seryl-[protein] + ADP + H(+)</text>
        <dbReference type="Rhea" id="RHEA:17989"/>
        <dbReference type="Rhea" id="RHEA-COMP:9863"/>
        <dbReference type="Rhea" id="RHEA-COMP:11604"/>
        <dbReference type="ChEBI" id="CHEBI:15378"/>
        <dbReference type="ChEBI" id="CHEBI:29999"/>
        <dbReference type="ChEBI" id="CHEBI:30616"/>
        <dbReference type="ChEBI" id="CHEBI:83421"/>
        <dbReference type="ChEBI" id="CHEBI:456216"/>
        <dbReference type="EC" id="2.7.11.1"/>
    </reaction>
</comment>
<keyword evidence="6 9" id="KW-0067">ATP-binding</keyword>
<evidence type="ECO:0000313" key="14">
    <source>
        <dbReference type="Proteomes" id="UP000623129"/>
    </source>
</evidence>
<reference evidence="13" key="1">
    <citation type="submission" date="2020-01" db="EMBL/GenBank/DDBJ databases">
        <title>Genome sequence of Kobresia littledalei, the first chromosome-level genome in the family Cyperaceae.</title>
        <authorList>
            <person name="Qu G."/>
        </authorList>
    </citation>
    <scope>NUCLEOTIDE SEQUENCE</scope>
    <source>
        <strain evidence="13">C.B.Clarke</strain>
        <tissue evidence="13">Leaf</tissue>
    </source>
</reference>
<evidence type="ECO:0000256" key="7">
    <source>
        <dbReference type="ARBA" id="ARBA00047899"/>
    </source>
</evidence>
<dbReference type="AlphaFoldDB" id="A0A833VV89"/>
<evidence type="ECO:0000256" key="11">
    <source>
        <dbReference type="SAM" id="MobiDB-lite"/>
    </source>
</evidence>
<evidence type="ECO:0000313" key="13">
    <source>
        <dbReference type="EMBL" id="KAF3336688.1"/>
    </source>
</evidence>
<keyword evidence="2 10" id="KW-0723">Serine/threonine-protein kinase</keyword>
<dbReference type="PROSITE" id="PS00108">
    <property type="entry name" value="PROTEIN_KINASE_ST"/>
    <property type="match status" value="1"/>
</dbReference>
<dbReference type="GO" id="GO:0004674">
    <property type="term" value="F:protein serine/threonine kinase activity"/>
    <property type="evidence" value="ECO:0007669"/>
    <property type="project" value="UniProtKB-KW"/>
</dbReference>
<dbReference type="Gene3D" id="1.10.510.10">
    <property type="entry name" value="Transferase(Phosphotransferase) domain 1"/>
    <property type="match status" value="1"/>
</dbReference>
<feature type="compositionally biased region" description="Acidic residues" evidence="11">
    <location>
        <begin position="289"/>
        <end position="307"/>
    </location>
</feature>
<evidence type="ECO:0000256" key="3">
    <source>
        <dbReference type="ARBA" id="ARBA00022679"/>
    </source>
</evidence>
<keyword evidence="4 9" id="KW-0547">Nucleotide-binding</keyword>
<keyword evidence="3" id="KW-0808">Transferase</keyword>
<dbReference type="OrthoDB" id="193931at2759"/>
<name>A0A833VV89_9POAL</name>
<comment type="similarity">
    <text evidence="10">Belongs to the protein kinase superfamily.</text>
</comment>
<dbReference type="InterPro" id="IPR000719">
    <property type="entry name" value="Prot_kinase_dom"/>
</dbReference>
<dbReference type="Pfam" id="PF00069">
    <property type="entry name" value="Pkinase"/>
    <property type="match status" value="1"/>
</dbReference>
<dbReference type="Proteomes" id="UP000623129">
    <property type="component" value="Unassembled WGS sequence"/>
</dbReference>
<dbReference type="SMART" id="SM00220">
    <property type="entry name" value="S_TKc"/>
    <property type="match status" value="1"/>
</dbReference>
<dbReference type="PROSITE" id="PS00107">
    <property type="entry name" value="PROTEIN_KINASE_ATP"/>
    <property type="match status" value="1"/>
</dbReference>
<dbReference type="EMBL" id="SWLB01000007">
    <property type="protein sequence ID" value="KAF3336688.1"/>
    <property type="molecule type" value="Genomic_DNA"/>
</dbReference>
<evidence type="ECO:0000259" key="12">
    <source>
        <dbReference type="PROSITE" id="PS50011"/>
    </source>
</evidence>
<evidence type="ECO:0000256" key="5">
    <source>
        <dbReference type="ARBA" id="ARBA00022777"/>
    </source>
</evidence>
<feature type="region of interest" description="Disordered" evidence="11">
    <location>
        <begin position="280"/>
        <end position="309"/>
    </location>
</feature>
<comment type="caution">
    <text evidence="13">The sequence shown here is derived from an EMBL/GenBank/DDBJ whole genome shotgun (WGS) entry which is preliminary data.</text>
</comment>
<keyword evidence="14" id="KW-1185">Reference proteome</keyword>
<evidence type="ECO:0000256" key="4">
    <source>
        <dbReference type="ARBA" id="ARBA00022741"/>
    </source>
</evidence>